<comment type="caution">
    <text evidence="3">The sequence shown here is derived from an EMBL/GenBank/DDBJ whole genome shotgun (WGS) entry which is preliminary data.</text>
</comment>
<proteinExistence type="predicted"/>
<dbReference type="CDD" id="cd23668">
    <property type="entry name" value="GH55_beta13glucanase-like"/>
    <property type="match status" value="1"/>
</dbReference>
<keyword evidence="3" id="KW-0378">Hydrolase</keyword>
<dbReference type="PANTHER" id="PTHR33928">
    <property type="entry name" value="POLYGALACTURONASE QRT3"/>
    <property type="match status" value="1"/>
</dbReference>
<dbReference type="RefSeq" id="XP_013329568.1">
    <property type="nucleotide sequence ID" value="XM_013474114.1"/>
</dbReference>
<feature type="domain" description="Rhamnogalacturonase A/B/Epimerase-like pectate lyase" evidence="2">
    <location>
        <begin position="470"/>
        <end position="527"/>
    </location>
</feature>
<dbReference type="STRING" id="1408163.A0A0F4YYN5"/>
<keyword evidence="1" id="KW-0732">Signal</keyword>
<reference evidence="3 4" key="1">
    <citation type="submission" date="2015-04" db="EMBL/GenBank/DDBJ databases">
        <authorList>
            <person name="Heijne W.H."/>
            <person name="Fedorova N.D."/>
            <person name="Nierman W.C."/>
            <person name="Vollebregt A.W."/>
            <person name="Zhao Z."/>
            <person name="Wu L."/>
            <person name="Kumar M."/>
            <person name="Stam H."/>
            <person name="van den Berg M.A."/>
            <person name="Pel H.J."/>
        </authorList>
    </citation>
    <scope>NUCLEOTIDE SEQUENCE [LARGE SCALE GENOMIC DNA]</scope>
    <source>
        <strain evidence="3 4">CBS 393.64</strain>
    </source>
</reference>
<name>A0A0F4YYN5_RASE3</name>
<dbReference type="EC" id="3.2.1.39" evidence="3"/>
<dbReference type="Gene3D" id="2.160.20.10">
    <property type="entry name" value="Single-stranded right-handed beta-helix, Pectin lyase-like"/>
    <property type="match status" value="2"/>
</dbReference>
<feature type="signal peptide" evidence="1">
    <location>
        <begin position="1"/>
        <end position="21"/>
    </location>
</feature>
<gene>
    <name evidence="3" type="ORF">T310_3007</name>
</gene>
<sequence>MAGLLSSISVSLLSLSLFAAAFPTNSLLPRDTNDTYVAPTFDIREGVPPLNYQPHKTGIQYTIKNESAQPWLHLSEPATHAVNAPEASCSSLTPNNPTQWWYEAITHNGEASYMDSSYKNNYVVFRNVVTDFGADNTGSKDASAAIQNAINAGASNGPARTTNSMGTTGQPAVVYIPSGTYLMTGSLQLYVGTVLVGDPINPPVLKAAANFPNDHIIYGKDPNQQGTVNFYIAIKNIVIDSTGVDAAQNIALLDWTVSQATQLTNVVFNMPDYSNHIGVTSQYGYNSNTILNDLVFYGGKFALQLSGQQWVLKNISIDGANVGMSIGGQNLVVVDSQFQYVATGIDASGISGSLTVIDSSGSNLGTLISSSSSSGAGNSIILDNVQNSGNTVTLGGNVVLTGSVTDTWVYGNEYASGSSTAQHESGQTVNTPRPASLVSNGKYFTMPPPTFQQYSVDDVINIKSVSGLPVYGDGVTDDTANINAILQQYAGCKIIYFPAGTYIVTNTIFVPAGSRIYGDAYASAISAIGSNYYNPDAPGTMVQVGNPGDVGVAQIVDMLFTVADVLQGCKLVEVNIAGSSPGDVGFWNSHFRIGGAAGSKVETNCAGTPDECKAAWGVIHLTNTSSTYIENMWGWTADHDLDGGNGQTISTGRGMLVEATKGTWLVGTAFEHHTLYQYNFNSAQNVFSAFQQSETPYWQGPGNDLAPAPWTDNLIASDPDFTNCAADDGKCRMAWFEHVRDSSNLFLYGGCVWTFFDDNNGNCNGDCQENAIQILSSSSLYFYGTNTKAVTNVFVEDSTAIATESANAGGWGAVVAAYLHDT</sequence>
<dbReference type="GeneID" id="25315358"/>
<dbReference type="AlphaFoldDB" id="A0A0F4YYN5"/>
<dbReference type="FunFam" id="2.160.20.10:FF:000049">
    <property type="entry name" value="Putative exo-beta-1,3-glucanase"/>
    <property type="match status" value="1"/>
</dbReference>
<dbReference type="InterPro" id="IPR039279">
    <property type="entry name" value="QRT3-like"/>
</dbReference>
<keyword evidence="4" id="KW-1185">Reference proteome</keyword>
<dbReference type="InterPro" id="IPR012334">
    <property type="entry name" value="Pectin_lyas_fold"/>
</dbReference>
<dbReference type="SUPFAM" id="SSF51126">
    <property type="entry name" value="Pectin lyase-like"/>
    <property type="match status" value="2"/>
</dbReference>
<dbReference type="Proteomes" id="UP000053958">
    <property type="component" value="Unassembled WGS sequence"/>
</dbReference>
<dbReference type="GO" id="GO:0004650">
    <property type="term" value="F:polygalacturonase activity"/>
    <property type="evidence" value="ECO:0007669"/>
    <property type="project" value="InterPro"/>
</dbReference>
<organism evidence="3 4">
    <name type="scientific">Rasamsonia emersonii (strain ATCC 16479 / CBS 393.64 / IMI 116815)</name>
    <dbReference type="NCBI Taxonomy" id="1408163"/>
    <lineage>
        <taxon>Eukaryota</taxon>
        <taxon>Fungi</taxon>
        <taxon>Dikarya</taxon>
        <taxon>Ascomycota</taxon>
        <taxon>Pezizomycotina</taxon>
        <taxon>Eurotiomycetes</taxon>
        <taxon>Eurotiomycetidae</taxon>
        <taxon>Eurotiales</taxon>
        <taxon>Trichocomaceae</taxon>
        <taxon>Rasamsonia</taxon>
    </lineage>
</organism>
<dbReference type="EMBL" id="LASV01000117">
    <property type="protein sequence ID" value="KKA22956.1"/>
    <property type="molecule type" value="Genomic_DNA"/>
</dbReference>
<dbReference type="GO" id="GO:0042973">
    <property type="term" value="F:glucan endo-1,3-beta-D-glucosidase activity"/>
    <property type="evidence" value="ECO:0007669"/>
    <property type="project" value="UniProtKB-EC"/>
</dbReference>
<accession>A0A0F4YYN5</accession>
<dbReference type="OrthoDB" id="1046782at2759"/>
<evidence type="ECO:0000313" key="3">
    <source>
        <dbReference type="EMBL" id="KKA22956.1"/>
    </source>
</evidence>
<protein>
    <submittedName>
        <fullName evidence="3">Glucan endo-1,3-beta-D-glucosidase</fullName>
        <ecNumber evidence="3">3.2.1.39</ecNumber>
    </submittedName>
</protein>
<evidence type="ECO:0000256" key="1">
    <source>
        <dbReference type="SAM" id="SignalP"/>
    </source>
</evidence>
<feature type="chain" id="PRO_5002482002" evidence="1">
    <location>
        <begin position="22"/>
        <end position="822"/>
    </location>
</feature>
<dbReference type="PANTHER" id="PTHR33928:SF2">
    <property type="entry name" value="PECTATE LYASE SUPERFAMILY PROTEIN DOMAIN-CONTAINING PROTEIN-RELATED"/>
    <property type="match status" value="1"/>
</dbReference>
<evidence type="ECO:0000313" key="4">
    <source>
        <dbReference type="Proteomes" id="UP000053958"/>
    </source>
</evidence>
<feature type="domain" description="Rhamnogalacturonase A/B/Epimerase-like pectate lyase" evidence="2">
    <location>
        <begin position="125"/>
        <end position="346"/>
    </location>
</feature>
<dbReference type="FunFam" id="2.160.20.10:FF:000043">
    <property type="entry name" value="Exo-beta-1,3-glucanase, putative"/>
    <property type="match status" value="1"/>
</dbReference>
<keyword evidence="3" id="KW-0326">Glycosidase</keyword>
<evidence type="ECO:0000259" key="2">
    <source>
        <dbReference type="Pfam" id="PF12708"/>
    </source>
</evidence>
<dbReference type="Pfam" id="PF12708">
    <property type="entry name" value="Pect-lyase_RHGA_epim"/>
    <property type="match status" value="2"/>
</dbReference>
<dbReference type="InterPro" id="IPR011050">
    <property type="entry name" value="Pectin_lyase_fold/virulence"/>
</dbReference>
<dbReference type="InterPro" id="IPR024535">
    <property type="entry name" value="RHGA/B-epi-like_pectate_lyase"/>
</dbReference>